<sequence>MSVSTRRARGLPSERSPGTADDEGRVMVPSTPKQDDYTQDIPVASEDEGSANGSQETIATGRKAEDLQGRQQSVESSLPSSSPIRFSSTDIPSDDTSRAEPQTQSMDSASMWSAVGSLPRSPATFQFDEYESKTLEDGEVYDEGPPSNQLAEDPDRRAFLEELDDYVGEQHEHHQRFPAPTHRKRTWEGSQGSEELSRTARRPRRDEATPVQPSLRLPSVNEMLANPWGGVRGAGVMQRDVPQPVAFSTPMHVSEYATLNHRSRDPPYMMDSQANYSGQPPTPFSRASSVAKSSRPTRRSVNRTEEMRSSQRAGREERDREESMRIDELYGDEETNALLKTPPRRRTTNSRDSTQDLRQVLECPSASRHTSSRPGEDNAWRGGYAPKFWDSAIPGRNGRQRVPAVEDLETGGDGSVDDATFSPIPHTKAWQYQQEIRRNQEARMHVEEPHFGDEQADAEMCGLNRRTAGPGAFTDATPGREATQARASEPGRPYETREAAWRYDGAANETMMESGHAGRLGWEVHFDDPERLVHGQSAEWQREMWKDSTAVMFTAYNYRLTTNGVVNRHVESAVTAITTFVTGEANFSVVPPDPDRERHLAVRDLPFTWAIRGLTTRGAARMAAIRVASSKGVSIITYPRRLSNPRWVLGLVGFLRPDAAVIRAAVMNVLRASAMYEWLSKLTKASKSLRRIPTEERVEYILSTLEVKIADLEDGDFTANVFIDSPTDDMNEWRDWVAHLRSCKYNNFMNGTGTARRVFWCSGCRGVDHDTMKCLFPTMDGWQGTGCGARSHTAEMLGAKKFPAAGGRGGATRGSMTRGGGAWKGKSRESRDWEAGAGHYDGERGGTQRRGEGRRPYTPRGRSPWNGDRQQQRRYATQQWSEEPMRGWYE</sequence>
<feature type="compositionally biased region" description="Polar residues" evidence="1">
    <location>
        <begin position="99"/>
        <end position="111"/>
    </location>
</feature>
<feature type="compositionally biased region" description="Low complexity" evidence="1">
    <location>
        <begin position="73"/>
        <end position="88"/>
    </location>
</feature>
<dbReference type="EMBL" id="KZ857393">
    <property type="protein sequence ID" value="RDX51771.1"/>
    <property type="molecule type" value="Genomic_DNA"/>
</dbReference>
<feature type="compositionally biased region" description="Basic and acidic residues" evidence="1">
    <location>
        <begin position="826"/>
        <end position="855"/>
    </location>
</feature>
<dbReference type="AlphaFoldDB" id="A0A371DGU3"/>
<feature type="region of interest" description="Disordered" evidence="1">
    <location>
        <begin position="1"/>
        <end position="218"/>
    </location>
</feature>
<keyword evidence="3" id="KW-1185">Reference proteome</keyword>
<feature type="compositionally biased region" description="Basic and acidic residues" evidence="1">
    <location>
        <begin position="302"/>
        <end position="328"/>
    </location>
</feature>
<name>A0A371DGU3_9APHY</name>
<accession>A0A371DGU3</accession>
<feature type="compositionally biased region" description="Basic residues" evidence="1">
    <location>
        <begin position="173"/>
        <end position="185"/>
    </location>
</feature>
<evidence type="ECO:0000313" key="3">
    <source>
        <dbReference type="Proteomes" id="UP000256964"/>
    </source>
</evidence>
<feature type="region of interest" description="Disordered" evidence="1">
    <location>
        <begin position="262"/>
        <end position="381"/>
    </location>
</feature>
<evidence type="ECO:0000256" key="1">
    <source>
        <dbReference type="SAM" id="MobiDB-lite"/>
    </source>
</evidence>
<dbReference type="Proteomes" id="UP000256964">
    <property type="component" value="Unassembled WGS sequence"/>
</dbReference>
<dbReference type="STRING" id="139420.A0A371DGU3"/>
<protein>
    <submittedName>
        <fullName evidence="2">Uncharacterized protein</fullName>
    </submittedName>
</protein>
<gene>
    <name evidence="2" type="ORF">OH76DRAFT_1481284</name>
</gene>
<feature type="compositionally biased region" description="Polar residues" evidence="1">
    <location>
        <begin position="272"/>
        <end position="294"/>
    </location>
</feature>
<dbReference type="OrthoDB" id="2758679at2759"/>
<proteinExistence type="predicted"/>
<feature type="region of interest" description="Disordered" evidence="1">
    <location>
        <begin position="803"/>
        <end position="890"/>
    </location>
</feature>
<feature type="region of interest" description="Disordered" evidence="1">
    <location>
        <begin position="470"/>
        <end position="495"/>
    </location>
</feature>
<organism evidence="2 3">
    <name type="scientific">Lentinus brumalis</name>
    <dbReference type="NCBI Taxonomy" id="2498619"/>
    <lineage>
        <taxon>Eukaryota</taxon>
        <taxon>Fungi</taxon>
        <taxon>Dikarya</taxon>
        <taxon>Basidiomycota</taxon>
        <taxon>Agaricomycotina</taxon>
        <taxon>Agaricomycetes</taxon>
        <taxon>Polyporales</taxon>
        <taxon>Polyporaceae</taxon>
        <taxon>Lentinus</taxon>
    </lineage>
</organism>
<reference evidence="2 3" key="1">
    <citation type="journal article" date="2018" name="Biotechnol. Biofuels">
        <title>Integrative visual omics of the white-rot fungus Polyporus brumalis exposes the biotechnological potential of its oxidative enzymes for delignifying raw plant biomass.</title>
        <authorList>
            <person name="Miyauchi S."/>
            <person name="Rancon A."/>
            <person name="Drula E."/>
            <person name="Hage H."/>
            <person name="Chaduli D."/>
            <person name="Favel A."/>
            <person name="Grisel S."/>
            <person name="Henrissat B."/>
            <person name="Herpoel-Gimbert I."/>
            <person name="Ruiz-Duenas F.J."/>
            <person name="Chevret D."/>
            <person name="Hainaut M."/>
            <person name="Lin J."/>
            <person name="Wang M."/>
            <person name="Pangilinan J."/>
            <person name="Lipzen A."/>
            <person name="Lesage-Meessen L."/>
            <person name="Navarro D."/>
            <person name="Riley R."/>
            <person name="Grigoriev I.V."/>
            <person name="Zhou S."/>
            <person name="Raouche S."/>
            <person name="Rosso M.N."/>
        </authorList>
    </citation>
    <scope>NUCLEOTIDE SEQUENCE [LARGE SCALE GENOMIC DNA]</scope>
    <source>
        <strain evidence="2 3">BRFM 1820</strain>
    </source>
</reference>
<feature type="compositionally biased region" description="Gly residues" evidence="1">
    <location>
        <begin position="806"/>
        <end position="823"/>
    </location>
</feature>
<evidence type="ECO:0000313" key="2">
    <source>
        <dbReference type="EMBL" id="RDX51771.1"/>
    </source>
</evidence>